<organism evidence="1 2">
    <name type="scientific">Flavobacterium cutihirudinis</name>
    <dbReference type="NCBI Taxonomy" id="1265740"/>
    <lineage>
        <taxon>Bacteria</taxon>
        <taxon>Pseudomonadati</taxon>
        <taxon>Bacteroidota</taxon>
        <taxon>Flavobacteriia</taxon>
        <taxon>Flavobacteriales</taxon>
        <taxon>Flavobacteriaceae</taxon>
        <taxon>Flavobacterium</taxon>
    </lineage>
</organism>
<dbReference type="Gene3D" id="3.40.50.12580">
    <property type="match status" value="1"/>
</dbReference>
<proteinExistence type="predicted"/>
<gene>
    <name evidence="1" type="ORF">BD847_3852</name>
</gene>
<dbReference type="AlphaFoldDB" id="A0A3D9FK53"/>
<sequence>MEKSKILLLFPDGVGIRNYLYSSVFNHLEEDLILFHNFDTETIKAIQQNTDIHEELTIPDYRESVKEKFLRELICLSRLHYNNSKVHNPTLLKNWNWNQKTFSKKIFYKTIEFLAPFFKHYKSILNLEKRYQKALRKNSFCKEIKDILKQVKPTVVFCSHQRALKAAPIFAAAKDLGIRTTTVIYSWDNLPKARMALKADNYLVWSDYMQQELNLYYPEIDSSQINVTGTPQFEFYEDSKKIINKEIFYQTYNLDPNKKIICYSGDDTKTSPDDPKYLRDIAEEIIKANLHDEYQILLRRCPIDFSGRFDEVVSQYKDLIKEAPPLWYFSKSKEWNSVYPTLDDVKLLVSTAFYSEIVINVGSTMAFDFAMFNKPCVFINYDQKQKTVNNWSVKTIYNYQHFKSMSDSNAVIWLNSKEEIVDKITSEKSCSAEMIKWKEVVLENYKNSSGKINNAIKINL</sequence>
<evidence type="ECO:0000313" key="1">
    <source>
        <dbReference type="EMBL" id="RED19565.1"/>
    </source>
</evidence>
<dbReference type="Proteomes" id="UP000257004">
    <property type="component" value="Unassembled WGS sequence"/>
</dbReference>
<dbReference type="EMBL" id="QRDQ01000012">
    <property type="protein sequence ID" value="RED19565.1"/>
    <property type="molecule type" value="Genomic_DNA"/>
</dbReference>
<comment type="caution">
    <text evidence="1">The sequence shown here is derived from an EMBL/GenBank/DDBJ whole genome shotgun (WGS) entry which is preliminary data.</text>
</comment>
<dbReference type="SUPFAM" id="SSF53756">
    <property type="entry name" value="UDP-Glycosyltransferase/glycogen phosphorylase"/>
    <property type="match status" value="1"/>
</dbReference>
<evidence type="ECO:0008006" key="3">
    <source>
        <dbReference type="Google" id="ProtNLM"/>
    </source>
</evidence>
<reference evidence="1 2" key="1">
    <citation type="submission" date="2018-07" db="EMBL/GenBank/DDBJ databases">
        <title>Genomic Encyclopedia of Archaeal and Bacterial Type Strains, Phase II (KMG-II): from individual species to whole genera.</title>
        <authorList>
            <person name="Goeker M."/>
        </authorList>
    </citation>
    <scope>NUCLEOTIDE SEQUENCE [LARGE SCALE GENOMIC DNA]</scope>
    <source>
        <strain evidence="1 2">DSM 25795</strain>
    </source>
</reference>
<protein>
    <recommendedName>
        <fullName evidence="3">Monogalactosyldiacylglycerol (MGDG) synthase</fullName>
    </recommendedName>
</protein>
<accession>A0A3D9FK53</accession>
<dbReference type="OrthoDB" id="913551at2"/>
<dbReference type="RefSeq" id="WP_115889794.1">
    <property type="nucleotide sequence ID" value="NZ_QRDQ01000012.1"/>
</dbReference>
<name>A0A3D9FK53_9FLAO</name>
<dbReference type="InterPro" id="IPR043148">
    <property type="entry name" value="TagF_C"/>
</dbReference>
<evidence type="ECO:0000313" key="2">
    <source>
        <dbReference type="Proteomes" id="UP000257004"/>
    </source>
</evidence>
<keyword evidence="2" id="KW-1185">Reference proteome</keyword>